<evidence type="ECO:0000256" key="1">
    <source>
        <dbReference type="SAM" id="Phobius"/>
    </source>
</evidence>
<comment type="caution">
    <text evidence="3">The sequence shown here is derived from an EMBL/GenBank/DDBJ whole genome shotgun (WGS) entry which is preliminary data.</text>
</comment>
<dbReference type="AlphaFoldDB" id="A0A2P7UIE9"/>
<reference evidence="3 4" key="1">
    <citation type="submission" date="2018-03" db="EMBL/GenBank/DDBJ databases">
        <title>Brevisbacillus phylogenomics.</title>
        <authorList>
            <person name="Dunlap C."/>
        </authorList>
    </citation>
    <scope>NUCLEOTIDE SEQUENCE [LARGE SCALE GENOMIC DNA]</scope>
    <source>
        <strain evidence="3 4">NRRL NRS-1210</strain>
    </source>
</reference>
<dbReference type="InterPro" id="IPR025436">
    <property type="entry name" value="DUF4179"/>
</dbReference>
<dbReference type="RefSeq" id="WP_106841871.1">
    <property type="nucleotide sequence ID" value="NZ_JBCNIW010000058.1"/>
</dbReference>
<dbReference type="Pfam" id="PF13786">
    <property type="entry name" value="DUF4179"/>
    <property type="match status" value="1"/>
</dbReference>
<dbReference type="Proteomes" id="UP000240419">
    <property type="component" value="Unassembled WGS sequence"/>
</dbReference>
<feature type="domain" description="DUF4179" evidence="2">
    <location>
        <begin position="97"/>
        <end position="199"/>
    </location>
</feature>
<dbReference type="EMBL" id="PXZM01000054">
    <property type="protein sequence ID" value="PSJ86784.1"/>
    <property type="molecule type" value="Genomic_DNA"/>
</dbReference>
<keyword evidence="1" id="KW-0472">Membrane</keyword>
<accession>A0A2P7UIE9</accession>
<dbReference type="Gene3D" id="2.60.40.1630">
    <property type="entry name" value="bacillus anthracis domain"/>
    <property type="match status" value="1"/>
</dbReference>
<protein>
    <recommendedName>
        <fullName evidence="2">DUF4179 domain-containing protein</fullName>
    </recommendedName>
</protein>
<sequence length="584" mass="66118">MNCLSQRQLIAYMEDRLSPVNKRNAESHLDHCTHCQHQLEQWIDELHQTEETMWEESLSKNMDQKIIQMLSPHPVRVLTPATPTHQPPAWKQRSITIMKRMTLTAAALTVVVSGGMLVSPTFASYVNAAFTNSPIGKADPVAPMNNSILQKSGDSGIEQAAQKGFAQTVNVSATDQGITFEVKEVMADPLRISIAAIVKDKNGKPMDSFLSEMIRRDNKEQVITIKDKQGNVLKPIEASANEDTRKPNEDWHNVMNVDTGYMSLDRELRSYFADISEIPDELIVEFNIKQLDDIKGNWKLSVPVDMKKAKAATKTHEINKTYTTPQGLKLDVKQMTFAPSGVEMVIDRSTTDNQRKEYSYELVNEKGTVVAAWDSKAVIREASKQNNVIKYLKWDHTRSTENGTRDFHYFQPIDASQSLTFKLGSVYTEEAAALNAKLDTDRLEKKESIAVEDQGDQFTFKKYQKDPNAVVDVEGYDGVHRVNDDGSTTKLEGYHLSFEGKLDPDTAAMTPFEYWTISDETGKKYVDVDYYIHKTEYEKGRAILGSTIFLENLTTLPKQLIITSEKRMVEHKNVEWEVPIYAGK</sequence>
<evidence type="ECO:0000313" key="4">
    <source>
        <dbReference type="Proteomes" id="UP000240419"/>
    </source>
</evidence>
<feature type="transmembrane region" description="Helical" evidence="1">
    <location>
        <begin position="101"/>
        <end position="123"/>
    </location>
</feature>
<evidence type="ECO:0000313" key="3">
    <source>
        <dbReference type="EMBL" id="PSJ86784.1"/>
    </source>
</evidence>
<keyword evidence="4" id="KW-1185">Reference proteome</keyword>
<dbReference type="OrthoDB" id="2460662at2"/>
<gene>
    <name evidence="3" type="ORF">C7R93_28035</name>
</gene>
<proteinExistence type="predicted"/>
<keyword evidence="1" id="KW-0812">Transmembrane</keyword>
<keyword evidence="1" id="KW-1133">Transmembrane helix</keyword>
<organism evidence="3 4">
    <name type="scientific">Brevibacillus fortis</name>
    <dbReference type="NCBI Taxonomy" id="2126352"/>
    <lineage>
        <taxon>Bacteria</taxon>
        <taxon>Bacillati</taxon>
        <taxon>Bacillota</taxon>
        <taxon>Bacilli</taxon>
        <taxon>Bacillales</taxon>
        <taxon>Paenibacillaceae</taxon>
        <taxon>Brevibacillus</taxon>
    </lineage>
</organism>
<name>A0A2P7UIE9_9BACL</name>
<evidence type="ECO:0000259" key="2">
    <source>
        <dbReference type="Pfam" id="PF13786"/>
    </source>
</evidence>